<reference evidence="2" key="1">
    <citation type="journal article" date="2019" name="Environ. Microbiol.">
        <title>Fungal ecological strategies reflected in gene transcription - a case study of two litter decomposers.</title>
        <authorList>
            <person name="Barbi F."/>
            <person name="Kohler A."/>
            <person name="Barry K."/>
            <person name="Baskaran P."/>
            <person name="Daum C."/>
            <person name="Fauchery L."/>
            <person name="Ihrmark K."/>
            <person name="Kuo A."/>
            <person name="LaButti K."/>
            <person name="Lipzen A."/>
            <person name="Morin E."/>
            <person name="Grigoriev I.V."/>
            <person name="Henrissat B."/>
            <person name="Lindahl B."/>
            <person name="Martin F."/>
        </authorList>
    </citation>
    <scope>NUCLEOTIDE SEQUENCE</scope>
    <source>
        <strain evidence="2">JB14</strain>
    </source>
</reference>
<dbReference type="Proteomes" id="UP000799118">
    <property type="component" value="Unassembled WGS sequence"/>
</dbReference>
<sequence>MDDTANPHTPSPEDQFPGQGETKNSSGLQYKQHPLYYFNDANLFLKARNSSFIYGVYKGLMEKFSATFEACFTLPQPAGIEEGSIFEKPILLPVDAAPLDALCSFIFHLGWKPHNHRTTDELLALGKISQLLQCPDALKFTIQALKFRTFDFNKARKLFYAFKFGVPNWGYSATAEILTSVNGVGSITGGFTIDMEIHKLLLEGESNLALQIQLLAREMPNLNNNATWSQCPQRDWCMKTLIRDWETVCPAIAQTRGGIRQVKILVKEKVENDHSFALMRRECREVLCERVSQVIENIETFVNRAAGERVKARIKRDYPSAHDDEGWAI</sequence>
<evidence type="ECO:0000256" key="1">
    <source>
        <dbReference type="SAM" id="MobiDB-lite"/>
    </source>
</evidence>
<dbReference type="AlphaFoldDB" id="A0A6A4GL87"/>
<dbReference type="EMBL" id="ML769920">
    <property type="protein sequence ID" value="KAE9386035.1"/>
    <property type="molecule type" value="Genomic_DNA"/>
</dbReference>
<dbReference type="OrthoDB" id="2799068at2759"/>
<evidence type="ECO:0000313" key="2">
    <source>
        <dbReference type="EMBL" id="KAE9386035.1"/>
    </source>
</evidence>
<evidence type="ECO:0000313" key="3">
    <source>
        <dbReference type="Proteomes" id="UP000799118"/>
    </source>
</evidence>
<organism evidence="2 3">
    <name type="scientific">Gymnopus androsaceus JB14</name>
    <dbReference type="NCBI Taxonomy" id="1447944"/>
    <lineage>
        <taxon>Eukaryota</taxon>
        <taxon>Fungi</taxon>
        <taxon>Dikarya</taxon>
        <taxon>Basidiomycota</taxon>
        <taxon>Agaricomycotina</taxon>
        <taxon>Agaricomycetes</taxon>
        <taxon>Agaricomycetidae</taxon>
        <taxon>Agaricales</taxon>
        <taxon>Marasmiineae</taxon>
        <taxon>Omphalotaceae</taxon>
        <taxon>Gymnopus</taxon>
    </lineage>
</organism>
<feature type="region of interest" description="Disordered" evidence="1">
    <location>
        <begin position="1"/>
        <end position="26"/>
    </location>
</feature>
<proteinExistence type="predicted"/>
<gene>
    <name evidence="2" type="ORF">BT96DRAFT_1006489</name>
</gene>
<keyword evidence="3" id="KW-1185">Reference proteome</keyword>
<protein>
    <submittedName>
        <fullName evidence="2">Uncharacterized protein</fullName>
    </submittedName>
</protein>
<accession>A0A6A4GL87</accession>
<name>A0A6A4GL87_9AGAR</name>